<dbReference type="Proteomes" id="UP000012046">
    <property type="component" value="Unassembled WGS sequence"/>
</dbReference>
<evidence type="ECO:0000313" key="2">
    <source>
        <dbReference type="Proteomes" id="UP000012046"/>
    </source>
</evidence>
<sequence length="101" mass="11615">MNRAEEIAHYFSIFDNALNVAEGELLDIEPLTVAFTGETLITLIKSEPDLQLQSNLFQRYDAYLSQLNELLALEKKQVFNELEKLQLAKKGSARYHDMQQP</sequence>
<keyword evidence="2" id="KW-1185">Reference proteome</keyword>
<protein>
    <submittedName>
        <fullName evidence="1">Uncharacterized protein</fullName>
    </submittedName>
</protein>
<gene>
    <name evidence="1" type="ORF">AJE_03541</name>
</gene>
<evidence type="ECO:0000313" key="1">
    <source>
        <dbReference type="EMBL" id="EHR42317.1"/>
    </source>
</evidence>
<comment type="caution">
    <text evidence="1">The sequence shown here is derived from an EMBL/GenBank/DDBJ whole genome shotgun (WGS) entry which is preliminary data.</text>
</comment>
<dbReference type="EMBL" id="AHTH01000005">
    <property type="protein sequence ID" value="EHR42317.1"/>
    <property type="molecule type" value="Genomic_DNA"/>
</dbReference>
<accession>H3ZBK3</accession>
<dbReference type="AlphaFoldDB" id="H3ZBK3"/>
<dbReference type="RefSeq" id="WP_008949713.1">
    <property type="nucleotide sequence ID" value="NZ_AHTH01000005.1"/>
</dbReference>
<organism evidence="1 2">
    <name type="scientific">Alishewanella jeotgali KCTC 22429</name>
    <dbReference type="NCBI Taxonomy" id="1129374"/>
    <lineage>
        <taxon>Bacteria</taxon>
        <taxon>Pseudomonadati</taxon>
        <taxon>Pseudomonadota</taxon>
        <taxon>Gammaproteobacteria</taxon>
        <taxon>Alteromonadales</taxon>
        <taxon>Alteromonadaceae</taxon>
        <taxon>Alishewanella</taxon>
    </lineage>
</organism>
<name>H3ZBK3_9ALTE</name>
<dbReference type="PATRIC" id="fig|1129374.4.peg.714"/>
<proteinExistence type="predicted"/>
<dbReference type="STRING" id="1129374.AJE_03541"/>
<reference evidence="1 2" key="1">
    <citation type="journal article" date="2012" name="J. Bacteriol.">
        <title>Genome Sequence of Extracellular-Protease-Producing Alishewanella jeotgali Isolated from Traditional Korean Fermented Seafood.</title>
        <authorList>
            <person name="Jung J."/>
            <person name="Chun J."/>
            <person name="Park W."/>
        </authorList>
    </citation>
    <scope>NUCLEOTIDE SEQUENCE [LARGE SCALE GENOMIC DNA]</scope>
    <source>
        <strain evidence="1 2">KCTC 22429</strain>
    </source>
</reference>